<evidence type="ECO:0000256" key="1">
    <source>
        <dbReference type="SAM" id="MobiDB-lite"/>
    </source>
</evidence>
<reference evidence="2 3" key="1">
    <citation type="submission" date="2015-07" db="EMBL/GenBank/DDBJ databases">
        <title>The genome of Habropoda laboriosa.</title>
        <authorList>
            <person name="Pan H."/>
            <person name="Kapheim K."/>
        </authorList>
    </citation>
    <scope>NUCLEOTIDE SEQUENCE [LARGE SCALE GENOMIC DNA]</scope>
    <source>
        <strain evidence="2">0110345459</strain>
    </source>
</reference>
<dbReference type="PANTHER" id="PTHR21439:SF0">
    <property type="entry name" value="PROTEIN OSCP1"/>
    <property type="match status" value="1"/>
</dbReference>
<dbReference type="InterPro" id="IPR019332">
    <property type="entry name" value="OSCP1"/>
</dbReference>
<accession>A0A0L7QRH0</accession>
<evidence type="ECO:0000313" key="2">
    <source>
        <dbReference type="EMBL" id="KOC61096.1"/>
    </source>
</evidence>
<protein>
    <submittedName>
        <fullName evidence="2">Protein OSCP1</fullName>
    </submittedName>
</protein>
<dbReference type="OrthoDB" id="2157380at2759"/>
<feature type="compositionally biased region" description="Basic and acidic residues" evidence="1">
    <location>
        <begin position="347"/>
        <end position="356"/>
    </location>
</feature>
<dbReference type="PANTHER" id="PTHR21439">
    <property type="entry name" value="OXIDORED-NITRO DOMAIN-CONTAINING PROTEIN"/>
    <property type="match status" value="1"/>
</dbReference>
<dbReference type="GO" id="GO:0005886">
    <property type="term" value="C:plasma membrane"/>
    <property type="evidence" value="ECO:0007669"/>
    <property type="project" value="TreeGrafter"/>
</dbReference>
<proteinExistence type="predicted"/>
<dbReference type="Proteomes" id="UP000053825">
    <property type="component" value="Unassembled WGS sequence"/>
</dbReference>
<keyword evidence="3" id="KW-1185">Reference proteome</keyword>
<name>A0A0L7QRH0_9HYME</name>
<feature type="region of interest" description="Disordered" evidence="1">
    <location>
        <begin position="341"/>
        <end position="362"/>
    </location>
</feature>
<dbReference type="Pfam" id="PF10188">
    <property type="entry name" value="Oscp1"/>
    <property type="match status" value="1"/>
</dbReference>
<gene>
    <name evidence="2" type="ORF">WH47_04362</name>
</gene>
<organism evidence="2 3">
    <name type="scientific">Habropoda laboriosa</name>
    <dbReference type="NCBI Taxonomy" id="597456"/>
    <lineage>
        <taxon>Eukaryota</taxon>
        <taxon>Metazoa</taxon>
        <taxon>Ecdysozoa</taxon>
        <taxon>Arthropoda</taxon>
        <taxon>Hexapoda</taxon>
        <taxon>Insecta</taxon>
        <taxon>Pterygota</taxon>
        <taxon>Neoptera</taxon>
        <taxon>Endopterygota</taxon>
        <taxon>Hymenoptera</taxon>
        <taxon>Apocrita</taxon>
        <taxon>Aculeata</taxon>
        <taxon>Apoidea</taxon>
        <taxon>Anthophila</taxon>
        <taxon>Apidae</taxon>
        <taxon>Habropoda</taxon>
    </lineage>
</organism>
<dbReference type="STRING" id="597456.A0A0L7QRH0"/>
<dbReference type="AlphaFoldDB" id="A0A0L7QRH0"/>
<evidence type="ECO:0000313" key="3">
    <source>
        <dbReference type="Proteomes" id="UP000053825"/>
    </source>
</evidence>
<dbReference type="EMBL" id="KQ414784">
    <property type="protein sequence ID" value="KOC61096.1"/>
    <property type="molecule type" value="Genomic_DNA"/>
</dbReference>
<sequence>MSIHPSSRYFGNNQCAYKLRDSVPDNLMSVVDNYEEKKANDVRRVASSDSIPRGSFSGLTLSPGCRVLSQDCVRRSKSPDVRNSMVPLRYIQSAKVLDDVTAALLNPKILSSIFEEKPLTEISVLRSNLECAVLSSIMKLDKNSMNKLFDLMIMMVKYQLTAATGPVEVVLLTLNHIDAMCDMVSNPNAQQCVELVHGMVTDFYGSLTFEEVWNARNDCLNELETYCVRVSILLRLGLQNDDGSFNLTHHKYDEKYEENKVRLSGTKLCDGPVKHFGERETILGKNMYSVSYGISKLAAEQENDNYIKDCGTKAELRMLAVQLGTEETSYQRPFTLNLFSNDDNDNENIKKENSDFKEDDQSDTTVTKYEKTKFNENYKMKLDNICADLFEDNHEGLKRSMNLLELLDKTE</sequence>
<dbReference type="GO" id="GO:0005737">
    <property type="term" value="C:cytoplasm"/>
    <property type="evidence" value="ECO:0007669"/>
    <property type="project" value="TreeGrafter"/>
</dbReference>